<dbReference type="Ensembl" id="ENSCGRT00001014031.1">
    <property type="protein sequence ID" value="ENSCGRP00001009812.1"/>
    <property type="gene ID" value="ENSCGRG00001011835.1"/>
</dbReference>
<feature type="compositionally biased region" description="Polar residues" evidence="12">
    <location>
        <begin position="1038"/>
        <end position="1047"/>
    </location>
</feature>
<dbReference type="FunFam" id="2.60.40.10:FF:001046">
    <property type="entry name" value="Immunoglobulin superfamily member 10"/>
    <property type="match status" value="1"/>
</dbReference>
<protein>
    <recommendedName>
        <fullName evidence="11">Immunoglobulin superfamily member 10</fullName>
    </recommendedName>
</protein>
<dbReference type="FunFam" id="2.60.40.10:FF:000537">
    <property type="entry name" value="immunoglobulin superfamily member 10"/>
    <property type="match status" value="1"/>
</dbReference>
<dbReference type="SMART" id="SM00408">
    <property type="entry name" value="IGc2"/>
    <property type="match status" value="12"/>
</dbReference>
<dbReference type="InterPro" id="IPR003599">
    <property type="entry name" value="Ig_sub"/>
</dbReference>
<keyword evidence="8" id="KW-0325">Glycoprotein</keyword>
<dbReference type="PANTHER" id="PTHR45842:SF2">
    <property type="entry name" value="IMMUNOGLOBULIN SUPERFAMILY MEMBER 10"/>
    <property type="match status" value="1"/>
</dbReference>
<keyword evidence="6" id="KW-0677">Repeat</keyword>
<dbReference type="InterPro" id="IPR050467">
    <property type="entry name" value="LRFN"/>
</dbReference>
<evidence type="ECO:0000256" key="13">
    <source>
        <dbReference type="SAM" id="SignalP"/>
    </source>
</evidence>
<keyword evidence="4" id="KW-0433">Leucine-rich repeat</keyword>
<feature type="domain" description="Ig-like" evidence="14">
    <location>
        <begin position="461"/>
        <end position="567"/>
    </location>
</feature>
<dbReference type="FunFam" id="3.80.10.10:FF:000103">
    <property type="entry name" value="Immunoglobulin superfamily member 10"/>
    <property type="match status" value="1"/>
</dbReference>
<dbReference type="Pfam" id="PF13855">
    <property type="entry name" value="LRR_8"/>
    <property type="match status" value="1"/>
</dbReference>
<dbReference type="Gene3D" id="2.60.40.10">
    <property type="entry name" value="Immunoglobulins"/>
    <property type="match status" value="12"/>
</dbReference>
<organism evidence="15 16">
    <name type="scientific">Cricetulus griseus</name>
    <name type="common">Chinese hamster</name>
    <name type="synonym">Cricetulus barabensis griseus</name>
    <dbReference type="NCBI Taxonomy" id="10029"/>
    <lineage>
        <taxon>Eukaryota</taxon>
        <taxon>Metazoa</taxon>
        <taxon>Chordata</taxon>
        <taxon>Craniata</taxon>
        <taxon>Vertebrata</taxon>
        <taxon>Euteleostomi</taxon>
        <taxon>Mammalia</taxon>
        <taxon>Eutheria</taxon>
        <taxon>Euarchontoglires</taxon>
        <taxon>Glires</taxon>
        <taxon>Rodentia</taxon>
        <taxon>Myomorpha</taxon>
        <taxon>Muroidea</taxon>
        <taxon>Cricetidae</taxon>
        <taxon>Cricetinae</taxon>
        <taxon>Cricetulus</taxon>
    </lineage>
</organism>
<dbReference type="Gene3D" id="3.80.10.10">
    <property type="entry name" value="Ribonuclease Inhibitor"/>
    <property type="match status" value="2"/>
</dbReference>
<dbReference type="InterPro" id="IPR003591">
    <property type="entry name" value="Leu-rich_rpt_typical-subtyp"/>
</dbReference>
<feature type="compositionally biased region" description="Polar residues" evidence="12">
    <location>
        <begin position="1337"/>
        <end position="1356"/>
    </location>
</feature>
<evidence type="ECO:0000256" key="2">
    <source>
        <dbReference type="ARBA" id="ARBA00022525"/>
    </source>
</evidence>
<dbReference type="Pfam" id="PF07679">
    <property type="entry name" value="I-set"/>
    <property type="match status" value="7"/>
</dbReference>
<evidence type="ECO:0000256" key="3">
    <source>
        <dbReference type="ARBA" id="ARBA00022553"/>
    </source>
</evidence>
<dbReference type="InterPro" id="IPR001611">
    <property type="entry name" value="Leu-rich_rpt"/>
</dbReference>
<feature type="compositionally biased region" description="Polar residues" evidence="12">
    <location>
        <begin position="963"/>
        <end position="972"/>
    </location>
</feature>
<dbReference type="FunFam" id="2.60.40.10:FF:001065">
    <property type="entry name" value="Immunoglobulin superfamily member 10"/>
    <property type="match status" value="1"/>
</dbReference>
<dbReference type="SMART" id="SM00406">
    <property type="entry name" value="IGv"/>
    <property type="match status" value="7"/>
</dbReference>
<feature type="chain" id="PRO_5034405300" description="Immunoglobulin superfamily member 10" evidence="13">
    <location>
        <begin position="29"/>
        <end position="2582"/>
    </location>
</feature>
<dbReference type="InterPro" id="IPR013106">
    <property type="entry name" value="Ig_V-set"/>
</dbReference>
<dbReference type="FunFam" id="2.60.40.10:FF:001262">
    <property type="entry name" value="Immunoglobulin superfamily member 10"/>
    <property type="match status" value="1"/>
</dbReference>
<gene>
    <name evidence="15" type="primary">Igsf10</name>
</gene>
<evidence type="ECO:0000256" key="10">
    <source>
        <dbReference type="ARBA" id="ARBA00054041"/>
    </source>
</evidence>
<dbReference type="SMART" id="SM00409">
    <property type="entry name" value="IG"/>
    <property type="match status" value="12"/>
</dbReference>
<evidence type="ECO:0000256" key="5">
    <source>
        <dbReference type="ARBA" id="ARBA00022729"/>
    </source>
</evidence>
<feature type="domain" description="Ig-like" evidence="14">
    <location>
        <begin position="1800"/>
        <end position="1892"/>
    </location>
</feature>
<keyword evidence="7" id="KW-1015">Disulfide bond</keyword>
<evidence type="ECO:0000256" key="1">
    <source>
        <dbReference type="ARBA" id="ARBA00004613"/>
    </source>
</evidence>
<evidence type="ECO:0000256" key="11">
    <source>
        <dbReference type="ARBA" id="ARBA00069666"/>
    </source>
</evidence>
<keyword evidence="3" id="KW-0597">Phosphoprotein</keyword>
<dbReference type="SMART" id="SM00082">
    <property type="entry name" value="LRRCT"/>
    <property type="match status" value="1"/>
</dbReference>
<feature type="signal peptide" evidence="13">
    <location>
        <begin position="1"/>
        <end position="28"/>
    </location>
</feature>
<evidence type="ECO:0000256" key="8">
    <source>
        <dbReference type="ARBA" id="ARBA00023180"/>
    </source>
</evidence>
<dbReference type="Pfam" id="PF13927">
    <property type="entry name" value="Ig_3"/>
    <property type="match status" value="5"/>
</dbReference>
<dbReference type="FunFam" id="2.60.40.10:FF:001188">
    <property type="entry name" value="Immunoglobulin superfamily member 10"/>
    <property type="match status" value="1"/>
</dbReference>
<dbReference type="FunFam" id="2.60.40.10:FF:001224">
    <property type="entry name" value="Immunoglobulin superfamily member 10"/>
    <property type="match status" value="1"/>
</dbReference>
<keyword evidence="5 13" id="KW-0732">Signal</keyword>
<evidence type="ECO:0000256" key="4">
    <source>
        <dbReference type="ARBA" id="ARBA00022614"/>
    </source>
</evidence>
<evidence type="ECO:0000256" key="7">
    <source>
        <dbReference type="ARBA" id="ARBA00023157"/>
    </source>
</evidence>
<dbReference type="InterPro" id="IPR013098">
    <property type="entry name" value="Ig_I-set"/>
</dbReference>
<dbReference type="SUPFAM" id="SSF52058">
    <property type="entry name" value="L domain-like"/>
    <property type="match status" value="1"/>
</dbReference>
<dbReference type="GO" id="GO:2001222">
    <property type="term" value="P:regulation of neuron migration"/>
    <property type="evidence" value="ECO:0007669"/>
    <property type="project" value="Ensembl"/>
</dbReference>
<evidence type="ECO:0000256" key="12">
    <source>
        <dbReference type="SAM" id="MobiDB-lite"/>
    </source>
</evidence>
<dbReference type="SMART" id="SM00013">
    <property type="entry name" value="LRRNT"/>
    <property type="match status" value="1"/>
</dbReference>
<evidence type="ECO:0000313" key="16">
    <source>
        <dbReference type="Proteomes" id="UP000694386"/>
    </source>
</evidence>
<dbReference type="FunFam" id="2.60.40.10:FF:000621">
    <property type="entry name" value="Immunoglobulin superfamily member 10"/>
    <property type="match status" value="1"/>
</dbReference>
<feature type="region of interest" description="Disordered" evidence="12">
    <location>
        <begin position="1033"/>
        <end position="1052"/>
    </location>
</feature>
<dbReference type="SUPFAM" id="SSF48726">
    <property type="entry name" value="Immunoglobulin"/>
    <property type="match status" value="12"/>
</dbReference>
<dbReference type="InterPro" id="IPR032675">
    <property type="entry name" value="LRR_dom_sf"/>
</dbReference>
<dbReference type="InterPro" id="IPR013783">
    <property type="entry name" value="Ig-like_fold"/>
</dbReference>
<feature type="region of interest" description="Disordered" evidence="12">
    <location>
        <begin position="666"/>
        <end position="715"/>
    </location>
</feature>
<feature type="domain" description="Ig-like" evidence="14">
    <location>
        <begin position="2296"/>
        <end position="2374"/>
    </location>
</feature>
<dbReference type="FunFam" id="2.60.40.10:FF:001187">
    <property type="entry name" value="immunoglobulin superfamily member 10"/>
    <property type="match status" value="1"/>
</dbReference>
<dbReference type="InterPro" id="IPR000483">
    <property type="entry name" value="Cys-rich_flank_reg_C"/>
</dbReference>
<feature type="domain" description="Ig-like" evidence="14">
    <location>
        <begin position="2193"/>
        <end position="2290"/>
    </location>
</feature>
<dbReference type="Proteomes" id="UP000694386">
    <property type="component" value="Unplaced"/>
</dbReference>
<reference evidence="15" key="2">
    <citation type="submission" date="2025-09" db="UniProtKB">
        <authorList>
            <consortium name="Ensembl"/>
        </authorList>
    </citation>
    <scope>IDENTIFICATION</scope>
</reference>
<dbReference type="InterPro" id="IPR003598">
    <property type="entry name" value="Ig_sub2"/>
</dbReference>
<evidence type="ECO:0000256" key="9">
    <source>
        <dbReference type="ARBA" id="ARBA00023319"/>
    </source>
</evidence>
<evidence type="ECO:0000259" key="14">
    <source>
        <dbReference type="PROSITE" id="PS50835"/>
    </source>
</evidence>
<reference evidence="15" key="1">
    <citation type="submission" date="2025-08" db="UniProtKB">
        <authorList>
            <consortium name="Ensembl"/>
        </authorList>
    </citation>
    <scope>IDENTIFICATION</scope>
</reference>
<comment type="subcellular location">
    <subcellularLocation>
        <location evidence="1">Secreted</location>
    </subcellularLocation>
</comment>
<feature type="region of interest" description="Disordered" evidence="12">
    <location>
        <begin position="958"/>
        <end position="982"/>
    </location>
</feature>
<feature type="domain" description="Ig-like" evidence="14">
    <location>
        <begin position="1703"/>
        <end position="1798"/>
    </location>
</feature>
<feature type="region of interest" description="Disordered" evidence="12">
    <location>
        <begin position="1333"/>
        <end position="1358"/>
    </location>
</feature>
<feature type="domain" description="Ig-like" evidence="14">
    <location>
        <begin position="1607"/>
        <end position="1698"/>
    </location>
</feature>
<dbReference type="GO" id="GO:0005576">
    <property type="term" value="C:extracellular region"/>
    <property type="evidence" value="ECO:0007669"/>
    <property type="project" value="UniProtKB-SubCell"/>
</dbReference>
<dbReference type="PANTHER" id="PTHR45842">
    <property type="entry name" value="SYNAPTIC ADHESION-LIKE MOLECULE SALM"/>
    <property type="match status" value="1"/>
</dbReference>
<keyword evidence="2" id="KW-0964">Secreted</keyword>
<dbReference type="FunFam" id="3.80.10.10:FF:000227">
    <property type="entry name" value="Immunoglobulin superfamily member 10"/>
    <property type="match status" value="1"/>
</dbReference>
<keyword evidence="9" id="KW-0393">Immunoglobulin domain</keyword>
<comment type="function">
    <text evidence="10">Involved in the control of early migration of neurons expressing gonadotropin-releasing hormone (GNRH neurons). May be involved in the maintenance of osteochondroprogenitor cells pool.</text>
</comment>
<dbReference type="InterPro" id="IPR007110">
    <property type="entry name" value="Ig-like_dom"/>
</dbReference>
<dbReference type="InterPro" id="IPR036179">
    <property type="entry name" value="Ig-like_dom_sf"/>
</dbReference>
<feature type="domain" description="Ig-like" evidence="14">
    <location>
        <begin position="571"/>
        <end position="661"/>
    </location>
</feature>
<feature type="domain" description="Ig-like" evidence="14">
    <location>
        <begin position="2391"/>
        <end position="2477"/>
    </location>
</feature>
<accession>A0A8C2LVK7</accession>
<evidence type="ECO:0000256" key="6">
    <source>
        <dbReference type="ARBA" id="ARBA00022737"/>
    </source>
</evidence>
<dbReference type="PROSITE" id="PS50835">
    <property type="entry name" value="IG_LIKE"/>
    <property type="match status" value="12"/>
</dbReference>
<dbReference type="FunFam" id="2.60.40.10:FF:000925">
    <property type="entry name" value="immunoglobulin superfamily member 10"/>
    <property type="match status" value="1"/>
</dbReference>
<sequence>MKMADKEVRYLLTSFTAVCLVIIPGSRACPHRCACYVPAEVHCTFRYLTSIPDGIPANVERINLGYNSLARLAENDFYGLNKLELLLLHSNGIHTVPDKTFSDLQSLQVLKMSYNKVQIIQKDTFYGLRSLTRLHMDHNRIEFINPEAFYGLTLLRLVHLEGNRLTKLHPDTFVSLSYLQIFKTSFIKYLYLSDNFLTSLPKEMVSYMPNLESLYLHGNPWTCDCHLKWLSDWIRGKPDIIKCKKDRSPSGPQQCPLCMNPRISKGRPLAMVPGGAFLCTKPTIDPSLKPKSLTIQEDNGSASISPQDFIKPFGSLSLNMTDLSGNKANVICSIQKPSRTLPIAFTEENDYIILNISFSTNLVCSVDQNHIQAVWQLLALYSDSPLILERKPQPTGTPQLSSKYKQLALMPEDIFTNIEADFRADPFWFQQEKIFLQLNRNATTLNMLQIQYSSDAQITLPRAEMRVVRLQWTMIMMMNNTKLEHTVLAGGTIALDCPGQGDPSPHLEWLLADGSKVRAPYVSEDGRILIDKNGKLELQMADSFDTGLYHCISTNYADADILTYRITVVEPFVENMHEKGVQQIVATGETLDLPCHSSGIPDASISWVLPEDTIFSQSSRDRQILKNGTLRILQVTPKDQGHYRCVAANPSGVDFSIFQVSVQMNSQRSVENDREADGSGLGEPNPIISPKQPPPFKLSTSASRGAETGKQVSSILKKDKYRESIHRRRGDSTLRRFREHRRQFPLSSRRIDPQHWAALLEKAKKNSVPKNQENATAKPVPLGTPTVVLPAEEERASGKNSLDKEFVVLRTKASGVTDRSSAADSTQVSYGFVTSITSDIEVSSTVNPQTLPSKHLRDFKLSNVTDTTPVSKSINPTSESKIEDVTNQNPIITFPSVPGVVGIQDNVQLRRRTSSQSTHPVTWGTMAADGRTSKADTVLQSVNPTEDYEHQIPITEVSRARSSDTFSHTTKGPSFPKHLSDSHTAAPSLIHIPRNSTANFPLEGKILSKGRVISPYRTPILRRHRYRIVRPALKGPDNKNTSDFSATEQRRMCPTCSSTETITMATTTLSIPGSSLSNLPRANITEDIAAESTTVVQNPPLLFKNKQHVAIETLPSTIKYFRAESTPVTPKEASTTSAPTHVSLDITLVDNSSYQSVSSTIQAERDSVVTSPVSGMLSKSSMPTKSTNTKFSRRKIPWNQIFVNNHNKKGMSKNLYQFGLQKNTATMFPKIAPLLSTDHGSPSHSTTLSATLMHTLSTAMGATHHKATKGTRNLSAGKEQPFINSSPVLSSATSKEASTINFLSVETATPAMPTAPASVIISETQRASFIEAKGQINGPQKNRNDPNTTPRQSLSFSMYPAPTADTSSAFTHSLLQDTSRTVSTVALHSETSLLGINELSQKYTQTLGNTTASETTLFSKSQEVTTMKRAVATPPSLSGGAHLMLIPSSPPFPRGVVTDSEVTSTFKTMANRMVTIYESSRHSTDRQQSSAEMLPDPEILTGATYFTSSDLFPPTPVPELRIDKPQNSKWKPENHFQHKSYSETIVKGNRPAGSVWSPLSFPEATTHALHWNGQKHAESVLDKKPVQNPTSKLLPSDSLRKTILEKPRIIGGKAASFTVPTNSDAFLPCEAVGNPLPTIHWTRASSGLELSQGTQKSRFHVLPNGTLSIQRVSVQDRGQYLCSASNPLGKDHLRVTLSVVSYPARILDRHSKEITVHSGSTVELKCRVEGLPMPTISWILANQTVVSETSKGNRKAWVTPDGTLIIHNLSLYDRGFYKCVASNPAGQDSLLVKIQVITAPPVILQQKRQAVIGVLGESLKLPCTAKGAPQPSVHWVLYDGTELEPLQLTHSKFFLYSNGTLYIRNIAPSDRGTYECIATSSSGSQRRVVILTVEERETIPRIEIASQKWTEVNLGEKLLLNCSATGDPKPRIIWRLPSKAVIDQWHRMGNRIHVYPNGSLVVGSVTEKDGGDYLCVARNKLGDDLTLMRVRLRLTPAKIEHKQHFKKQVLHGKDFQVDCKASGSPVPEVSWSLPDGTMINNAIQADDSGHRTKRYTLFHNGTLYFNKVGIAEEGDYVCYAQNTLGKDEMKVHLTVITATPRIRQDYKTNMRIKVGDTAVLDCEVIGEPKPSIFWLLPSNDVISFSNDRYIFHANGTLSINKVKLLDSGKYVCVARNPSGDDTKMYKLDIVSKPPLINGLYTNKTVLKATAVQHSKKHFDCRADGIPPPQIVWIMPGNIFLTAPYYGSRITVHKNGTLEIRNIRLSDSADFICVARNEGGESVLVVQLEVLEMLRRPTFRNPFNEKVIAQVGKSTALNCSVDGNPPPEIIWILPDGTQFSNRLQHSPDLIASNGSLIIFKTTRNKTGKYRCAARNIVGYIEKLIILEIGQKPVILTHALGLVKSASGESLSLHCVSDGIPKPSVKWTTPSGHVIDSPHANGKYTLHENGTLVIRETTVYDRGNYICKAQNSVGQAAVSVPVMIVAYPPRIINYPPRSMLRRTGEALQLHCVALGVPKPEITWERPGHLLLSKARERKTLRGELLYPQGTLVIQDLQTSDSGVYKCKAQNLLGIDYATTYVQII</sequence>
<feature type="domain" description="Ig-like" evidence="14">
    <location>
        <begin position="2487"/>
        <end position="2582"/>
    </location>
</feature>
<dbReference type="FunFam" id="2.60.40.10:FF:001323">
    <property type="entry name" value="immunoglobulin superfamily member 10"/>
    <property type="match status" value="1"/>
</dbReference>
<proteinExistence type="predicted"/>
<evidence type="ECO:0000313" key="15">
    <source>
        <dbReference type="Ensembl" id="ENSCGRP00001009812.1"/>
    </source>
</evidence>
<dbReference type="FunFam" id="2.60.40.10:FF:001377">
    <property type="entry name" value="Matrix remodeling associated 5"/>
    <property type="match status" value="1"/>
</dbReference>
<dbReference type="FunFam" id="2.60.40.10:FF:001373">
    <property type="entry name" value="Immunoglobulin superfamily member 10"/>
    <property type="match status" value="1"/>
</dbReference>
<dbReference type="SMART" id="SM00369">
    <property type="entry name" value="LRR_TYP"/>
    <property type="match status" value="5"/>
</dbReference>
<name>A0A8C2LVK7_CRIGR</name>
<dbReference type="InterPro" id="IPR000372">
    <property type="entry name" value="LRRNT"/>
</dbReference>
<dbReference type="CDD" id="cd00096">
    <property type="entry name" value="Ig"/>
    <property type="match status" value="1"/>
</dbReference>
<feature type="domain" description="Ig-like" evidence="14">
    <location>
        <begin position="1900"/>
        <end position="1986"/>
    </location>
</feature>
<feature type="domain" description="Ig-like" evidence="14">
    <location>
        <begin position="1996"/>
        <end position="2094"/>
    </location>
</feature>
<feature type="domain" description="Ig-like" evidence="14">
    <location>
        <begin position="2100"/>
        <end position="2188"/>
    </location>
</feature>